<proteinExistence type="predicted"/>
<evidence type="ECO:0000313" key="2">
    <source>
        <dbReference type="Proteomes" id="UP000054549"/>
    </source>
</evidence>
<name>A0A0C2XI72_AMAMK</name>
<sequence>LPAKGRPEDVQWWIKRGKSFDNMPCVKKPAEFGVIWWGWWKNLQPLWRRVDDSDNLLREIPADAEWSCLLYGDSNGLAIVVMTLAWWLRAIEPAKRGASEHAPLFDAIADVSWVLDAL</sequence>
<organism evidence="1 2">
    <name type="scientific">Amanita muscaria (strain Koide BX008)</name>
    <dbReference type="NCBI Taxonomy" id="946122"/>
    <lineage>
        <taxon>Eukaryota</taxon>
        <taxon>Fungi</taxon>
        <taxon>Dikarya</taxon>
        <taxon>Basidiomycota</taxon>
        <taxon>Agaricomycotina</taxon>
        <taxon>Agaricomycetes</taxon>
        <taxon>Agaricomycetidae</taxon>
        <taxon>Agaricales</taxon>
        <taxon>Pluteineae</taxon>
        <taxon>Amanitaceae</taxon>
        <taxon>Amanita</taxon>
    </lineage>
</organism>
<dbReference type="OrthoDB" id="3062416at2759"/>
<dbReference type="Proteomes" id="UP000054549">
    <property type="component" value="Unassembled WGS sequence"/>
</dbReference>
<dbReference type="AlphaFoldDB" id="A0A0C2XI72"/>
<evidence type="ECO:0000313" key="1">
    <source>
        <dbReference type="EMBL" id="KIL68673.1"/>
    </source>
</evidence>
<dbReference type="InParanoid" id="A0A0C2XI72"/>
<dbReference type="HOGENOM" id="CLU_118656_1_0_1"/>
<reference evidence="1 2" key="1">
    <citation type="submission" date="2014-04" db="EMBL/GenBank/DDBJ databases">
        <title>Evolutionary Origins and Diversification of the Mycorrhizal Mutualists.</title>
        <authorList>
            <consortium name="DOE Joint Genome Institute"/>
            <consortium name="Mycorrhizal Genomics Consortium"/>
            <person name="Kohler A."/>
            <person name="Kuo A."/>
            <person name="Nagy L.G."/>
            <person name="Floudas D."/>
            <person name="Copeland A."/>
            <person name="Barry K.W."/>
            <person name="Cichocki N."/>
            <person name="Veneault-Fourrey C."/>
            <person name="LaButti K."/>
            <person name="Lindquist E.A."/>
            <person name="Lipzen A."/>
            <person name="Lundell T."/>
            <person name="Morin E."/>
            <person name="Murat C."/>
            <person name="Riley R."/>
            <person name="Ohm R."/>
            <person name="Sun H."/>
            <person name="Tunlid A."/>
            <person name="Henrissat B."/>
            <person name="Grigoriev I.V."/>
            <person name="Hibbett D.S."/>
            <person name="Martin F."/>
        </authorList>
    </citation>
    <scope>NUCLEOTIDE SEQUENCE [LARGE SCALE GENOMIC DNA]</scope>
    <source>
        <strain evidence="1 2">Koide BX008</strain>
    </source>
</reference>
<feature type="non-terminal residue" evidence="1">
    <location>
        <position position="1"/>
    </location>
</feature>
<feature type="non-terminal residue" evidence="1">
    <location>
        <position position="118"/>
    </location>
</feature>
<keyword evidence="2" id="KW-1185">Reference proteome</keyword>
<accession>A0A0C2XI72</accession>
<protein>
    <submittedName>
        <fullName evidence="1">Uncharacterized protein</fullName>
    </submittedName>
</protein>
<dbReference type="EMBL" id="KN818227">
    <property type="protein sequence ID" value="KIL68673.1"/>
    <property type="molecule type" value="Genomic_DNA"/>
</dbReference>
<gene>
    <name evidence="1" type="ORF">M378DRAFT_33326</name>
</gene>